<dbReference type="GO" id="GO:0004842">
    <property type="term" value="F:ubiquitin-protein transferase activity"/>
    <property type="evidence" value="ECO:0007669"/>
    <property type="project" value="InterPro"/>
</dbReference>
<organism evidence="2 3">
    <name type="scientific">Salix viminalis</name>
    <name type="common">Common osier</name>
    <name type="synonym">Basket willow</name>
    <dbReference type="NCBI Taxonomy" id="40686"/>
    <lineage>
        <taxon>Eukaryota</taxon>
        <taxon>Viridiplantae</taxon>
        <taxon>Streptophyta</taxon>
        <taxon>Embryophyta</taxon>
        <taxon>Tracheophyta</taxon>
        <taxon>Spermatophyta</taxon>
        <taxon>Magnoliopsida</taxon>
        <taxon>eudicotyledons</taxon>
        <taxon>Gunneridae</taxon>
        <taxon>Pentapetalae</taxon>
        <taxon>rosids</taxon>
        <taxon>fabids</taxon>
        <taxon>Malpighiales</taxon>
        <taxon>Salicaceae</taxon>
        <taxon>Saliceae</taxon>
        <taxon>Salix</taxon>
    </lineage>
</organism>
<comment type="caution">
    <text evidence="2">The sequence shown here is derived from an EMBL/GenBank/DDBJ whole genome shotgun (WGS) entry which is preliminary data.</text>
</comment>
<gene>
    <name evidence="2" type="ORF">OIU85_013386</name>
</gene>
<dbReference type="OrthoDB" id="8062037at2759"/>
<dbReference type="EMBL" id="JAPFFL010000018">
    <property type="protein sequence ID" value="KAJ6672033.1"/>
    <property type="molecule type" value="Genomic_DNA"/>
</dbReference>
<dbReference type="PANTHER" id="PTHR46400">
    <property type="entry name" value="RING/U-BOX SUPERFAMILY PROTEIN"/>
    <property type="match status" value="1"/>
</dbReference>
<dbReference type="GO" id="GO:0048437">
    <property type="term" value="P:floral organ development"/>
    <property type="evidence" value="ECO:0007669"/>
    <property type="project" value="TreeGrafter"/>
</dbReference>
<feature type="compositionally biased region" description="Polar residues" evidence="1">
    <location>
        <begin position="152"/>
        <end position="164"/>
    </location>
</feature>
<dbReference type="PANTHER" id="PTHR46400:SF13">
    <property type="entry name" value="SUPERFAMILY PROTEIN, PUTATIVE-RELATED"/>
    <property type="match status" value="1"/>
</dbReference>
<reference evidence="2" key="2">
    <citation type="journal article" date="2023" name="Int. J. Mol. Sci.">
        <title>De Novo Assembly and Annotation of 11 Diverse Shrub Willow (Salix) Genomes Reveals Novel Gene Organization in Sex-Linked Regions.</title>
        <authorList>
            <person name="Hyden B."/>
            <person name="Feng K."/>
            <person name="Yates T.B."/>
            <person name="Jawdy S."/>
            <person name="Cereghino C."/>
            <person name="Smart L.B."/>
            <person name="Muchero W."/>
        </authorList>
    </citation>
    <scope>NUCLEOTIDE SEQUENCE [LARGE SCALE GENOMIC DNA]</scope>
    <source>
        <tissue evidence="2">Shoot tip</tissue>
    </source>
</reference>
<evidence type="ECO:0000313" key="2">
    <source>
        <dbReference type="EMBL" id="KAJ6672033.1"/>
    </source>
</evidence>
<evidence type="ECO:0000256" key="1">
    <source>
        <dbReference type="SAM" id="MobiDB-lite"/>
    </source>
</evidence>
<name>A0A9Q0SCH8_SALVM</name>
<dbReference type="GO" id="GO:0016567">
    <property type="term" value="P:protein ubiquitination"/>
    <property type="evidence" value="ECO:0007669"/>
    <property type="project" value="InterPro"/>
</dbReference>
<feature type="region of interest" description="Disordered" evidence="1">
    <location>
        <begin position="131"/>
        <end position="164"/>
    </location>
</feature>
<sequence length="164" mass="17416">MGQPWHGSYGSYLEDDGAISSRTASDVTIYLYVADDAAIARELQVMEDSMGTMAFYDGAFGSKIVSSTDSAWEGNRGGTSANCGGTYDDHGGSANRGGTSIRVTNVQTRAGGEVDLDNMSYEEMHRFEESMGGVSKGLSKEAISRLPAHKYNPSSTRSNSGDAE</sequence>
<dbReference type="AlphaFoldDB" id="A0A9Q0SCH8"/>
<dbReference type="GO" id="GO:0046621">
    <property type="term" value="P:negative regulation of organ growth"/>
    <property type="evidence" value="ECO:0007669"/>
    <property type="project" value="InterPro"/>
</dbReference>
<dbReference type="Proteomes" id="UP001151529">
    <property type="component" value="Chromosome 12"/>
</dbReference>
<dbReference type="InterPro" id="IPR033276">
    <property type="entry name" value="BB"/>
</dbReference>
<dbReference type="GO" id="GO:0031624">
    <property type="term" value="F:ubiquitin conjugating enzyme binding"/>
    <property type="evidence" value="ECO:0007669"/>
    <property type="project" value="TreeGrafter"/>
</dbReference>
<proteinExistence type="predicted"/>
<feature type="region of interest" description="Disordered" evidence="1">
    <location>
        <begin position="71"/>
        <end position="99"/>
    </location>
</feature>
<protein>
    <submittedName>
        <fullName evidence="2">RING/U-BOX SUPERFAMILY PROTEIN</fullName>
    </submittedName>
</protein>
<keyword evidence="3" id="KW-1185">Reference proteome</keyword>
<accession>A0A9Q0SCH8</accession>
<reference evidence="2" key="1">
    <citation type="submission" date="2022-11" db="EMBL/GenBank/DDBJ databases">
        <authorList>
            <person name="Hyden B.L."/>
            <person name="Feng K."/>
            <person name="Yates T."/>
            <person name="Jawdy S."/>
            <person name="Smart L.B."/>
            <person name="Muchero W."/>
        </authorList>
    </citation>
    <scope>NUCLEOTIDE SEQUENCE</scope>
    <source>
        <tissue evidence="2">Shoot tip</tissue>
    </source>
</reference>
<evidence type="ECO:0000313" key="3">
    <source>
        <dbReference type="Proteomes" id="UP001151529"/>
    </source>
</evidence>